<keyword evidence="2 7" id="KW-0645">Protease</keyword>
<evidence type="ECO:0000313" key="11">
    <source>
        <dbReference type="Proteomes" id="UP000474778"/>
    </source>
</evidence>
<comment type="cofactor">
    <cofactor evidence="7">
        <name>Zn(2+)</name>
        <dbReference type="ChEBI" id="CHEBI:29105"/>
    </cofactor>
    <text evidence="7">Binds 1 zinc ion.</text>
</comment>
<protein>
    <submittedName>
        <fullName evidence="10">Dipeptidyl carboxypeptidase II</fullName>
    </submittedName>
</protein>
<feature type="domain" description="Peptidase M3A/M3B catalytic" evidence="9">
    <location>
        <begin position="274"/>
        <end position="717"/>
    </location>
</feature>
<keyword evidence="6 7" id="KW-0482">Metalloprotease</keyword>
<gene>
    <name evidence="10" type="ORF">GNT65_02740</name>
</gene>
<comment type="caution">
    <text evidence="10">The sequence shown here is derived from an EMBL/GenBank/DDBJ whole genome shotgun (WGS) entry which is preliminary data.</text>
</comment>
<dbReference type="EMBL" id="WRPA01000001">
    <property type="protein sequence ID" value="MXR67592.1"/>
    <property type="molecule type" value="Genomic_DNA"/>
</dbReference>
<keyword evidence="4 7" id="KW-0378">Hydrolase</keyword>
<evidence type="ECO:0000256" key="3">
    <source>
        <dbReference type="ARBA" id="ARBA00022723"/>
    </source>
</evidence>
<dbReference type="Pfam" id="PF01432">
    <property type="entry name" value="Peptidase_M3"/>
    <property type="match status" value="1"/>
</dbReference>
<dbReference type="GO" id="GO:0004222">
    <property type="term" value="F:metalloendopeptidase activity"/>
    <property type="evidence" value="ECO:0007669"/>
    <property type="project" value="InterPro"/>
</dbReference>
<comment type="similarity">
    <text evidence="1 7">Belongs to the peptidase M3 family.</text>
</comment>
<keyword evidence="10" id="KW-0121">Carboxypeptidase</keyword>
<keyword evidence="5 7" id="KW-0862">Zinc</keyword>
<dbReference type="InterPro" id="IPR034005">
    <property type="entry name" value="M3A_DCP"/>
</dbReference>
<accession>A0A6L7HTH0</accession>
<reference evidence="10 11" key="1">
    <citation type="submission" date="2019-12" db="EMBL/GenBank/DDBJ databases">
        <title>Shewanella insulae sp. nov., isolated from a tidal flat.</title>
        <authorList>
            <person name="Yoon J.-H."/>
        </authorList>
    </citation>
    <scope>NUCLEOTIDE SEQUENCE [LARGE SCALE GENOMIC DNA]</scope>
    <source>
        <strain evidence="10 11">JBTF-M18</strain>
    </source>
</reference>
<dbReference type="InterPro" id="IPR024079">
    <property type="entry name" value="MetalloPept_cat_dom_sf"/>
</dbReference>
<evidence type="ECO:0000256" key="1">
    <source>
        <dbReference type="ARBA" id="ARBA00006040"/>
    </source>
</evidence>
<evidence type="ECO:0000256" key="6">
    <source>
        <dbReference type="ARBA" id="ARBA00023049"/>
    </source>
</evidence>
<dbReference type="PANTHER" id="PTHR43660">
    <property type="entry name" value="DIPEPTIDYL CARBOXYPEPTIDASE"/>
    <property type="match status" value="1"/>
</dbReference>
<dbReference type="GO" id="GO:0004180">
    <property type="term" value="F:carboxypeptidase activity"/>
    <property type="evidence" value="ECO:0007669"/>
    <property type="project" value="UniProtKB-KW"/>
</dbReference>
<name>A0A6L7HTH0_9GAMM</name>
<dbReference type="FunFam" id="3.40.390.10:FF:000009">
    <property type="entry name" value="Oligopeptidase A"/>
    <property type="match status" value="1"/>
</dbReference>
<dbReference type="Gene3D" id="1.10.1370.10">
    <property type="entry name" value="Neurolysin, domain 3"/>
    <property type="match status" value="1"/>
</dbReference>
<dbReference type="GO" id="GO:0006508">
    <property type="term" value="P:proteolysis"/>
    <property type="evidence" value="ECO:0007669"/>
    <property type="project" value="UniProtKB-KW"/>
</dbReference>
<feature type="chain" id="PRO_5026836229" evidence="8">
    <location>
        <begin position="23"/>
        <end position="720"/>
    </location>
</feature>
<evidence type="ECO:0000256" key="7">
    <source>
        <dbReference type="RuleBase" id="RU003435"/>
    </source>
</evidence>
<dbReference type="RefSeq" id="WP_160793563.1">
    <property type="nucleotide sequence ID" value="NZ_WRPA01000001.1"/>
</dbReference>
<evidence type="ECO:0000256" key="8">
    <source>
        <dbReference type="SAM" id="SignalP"/>
    </source>
</evidence>
<dbReference type="GO" id="GO:0005829">
    <property type="term" value="C:cytosol"/>
    <property type="evidence" value="ECO:0007669"/>
    <property type="project" value="TreeGrafter"/>
</dbReference>
<keyword evidence="11" id="KW-1185">Reference proteome</keyword>
<sequence>MRKSILTTAVLAGLYLTGCSQADQAATNVDAANTQAAEPATQASETQVNASNVLLNKSSLQYQAPEFDQITFDNYAPAFTQGIVEHDKEIQAIIDNKTAADFDNSIIAMEKSGSLLTRVAKTFFNLASVNSNSQVQALEAELAPKLSAHWDNIFLNPELFARVESVYKTRDSLSAEDKRLVEFYYLAFERAGAKLSDADKEKMRELNGQLASLTTEFSKNVLDAFKDEVVIVTDKAELDGLSDAEIATLAQAAKDAGKEGYLITLVNTTRQPILSSLNNRALREKVWKTSANRAMALNGPNIVKQSHLHAEKAALLGYDSWAAYTVADQMAKTPAAVYEILDDLAPKAVAKAKLEAADIQAQIKASGQDFELAPWDWAYYSEKVRKAKYDLDQSQVTPYFEFNRVLNDGLFFAMKKLYGITVKPRKDLPVWNPDVLAYEIFNKDKSSVGIFYLDPYAREGKNGGAWMDEFVTQSGLLGTKPVVYNALNIPKPASGPTLMTYDEVSTMFHEFGHAVHGLFSQVKYPSVAGTATPRDFVEFPSQANEDWSIDPEVLANYAKHYQTGEPIPAELLKKVLAASKFGQGFDTTEYLAAAILDMEWHSIGVDAKIDDVAKFEQQALAKHGIDFAPIPPRYKSTYFSHAFAGGYSAGYYAYLWTEVFAADAFDFMSHNGGLSLENGNKFRDNVLSKGNSEDLMQDYIKFTGRKPTVDALLKHRGLTE</sequence>
<keyword evidence="8" id="KW-0732">Signal</keyword>
<organism evidence="10 11">
    <name type="scientific">Shewanella insulae</name>
    <dbReference type="NCBI Taxonomy" id="2681496"/>
    <lineage>
        <taxon>Bacteria</taxon>
        <taxon>Pseudomonadati</taxon>
        <taxon>Pseudomonadota</taxon>
        <taxon>Gammaproteobacteria</taxon>
        <taxon>Alteromonadales</taxon>
        <taxon>Shewanellaceae</taxon>
        <taxon>Shewanella</taxon>
    </lineage>
</organism>
<keyword evidence="3 7" id="KW-0479">Metal-binding</keyword>
<feature type="signal peptide" evidence="8">
    <location>
        <begin position="1"/>
        <end position="22"/>
    </location>
</feature>
<dbReference type="Gene3D" id="3.40.390.10">
    <property type="entry name" value="Collagenase (Catalytic Domain)"/>
    <property type="match status" value="1"/>
</dbReference>
<dbReference type="SUPFAM" id="SSF55486">
    <property type="entry name" value="Metalloproteases ('zincins'), catalytic domain"/>
    <property type="match status" value="1"/>
</dbReference>
<evidence type="ECO:0000259" key="9">
    <source>
        <dbReference type="Pfam" id="PF01432"/>
    </source>
</evidence>
<dbReference type="CDD" id="cd06456">
    <property type="entry name" value="M3A_DCP"/>
    <property type="match status" value="1"/>
</dbReference>
<dbReference type="PANTHER" id="PTHR43660:SF1">
    <property type="entry name" value="DIPEPTIDYL CARBOXYPEPTIDASE"/>
    <property type="match status" value="1"/>
</dbReference>
<dbReference type="InterPro" id="IPR024077">
    <property type="entry name" value="Neurolysin/TOP_dom2"/>
</dbReference>
<dbReference type="AlphaFoldDB" id="A0A6L7HTH0"/>
<dbReference type="InterPro" id="IPR045090">
    <property type="entry name" value="Pept_M3A_M3B"/>
</dbReference>
<evidence type="ECO:0000313" key="10">
    <source>
        <dbReference type="EMBL" id="MXR67592.1"/>
    </source>
</evidence>
<evidence type="ECO:0000256" key="5">
    <source>
        <dbReference type="ARBA" id="ARBA00022833"/>
    </source>
</evidence>
<evidence type="ECO:0000256" key="4">
    <source>
        <dbReference type="ARBA" id="ARBA00022801"/>
    </source>
</evidence>
<evidence type="ECO:0000256" key="2">
    <source>
        <dbReference type="ARBA" id="ARBA00022670"/>
    </source>
</evidence>
<dbReference type="GO" id="GO:0046872">
    <property type="term" value="F:metal ion binding"/>
    <property type="evidence" value="ECO:0007669"/>
    <property type="project" value="UniProtKB-UniRule"/>
</dbReference>
<proteinExistence type="inferred from homology"/>
<dbReference type="Proteomes" id="UP000474778">
    <property type="component" value="Unassembled WGS sequence"/>
</dbReference>
<dbReference type="InterPro" id="IPR001567">
    <property type="entry name" value="Pept_M3A_M3B_dom"/>
</dbReference>